<dbReference type="AlphaFoldDB" id="A0A127B9A5"/>
<dbReference type="RefSeq" id="WP_068321560.1">
    <property type="nucleotide sequence ID" value="NZ_CP010835.1"/>
</dbReference>
<dbReference type="InterPro" id="IPR018633">
    <property type="entry name" value="DUF2357"/>
</dbReference>
<dbReference type="EMBL" id="CP010835">
    <property type="protein sequence ID" value="AMM53825.1"/>
    <property type="molecule type" value="Genomic_DNA"/>
</dbReference>
<dbReference type="KEGG" id="pyc:TQ32_04500"/>
<gene>
    <name evidence="2" type="ORF">TQ32_04500</name>
</gene>
<dbReference type="Pfam" id="PF04411">
    <property type="entry name" value="PDDEXK_7"/>
    <property type="match status" value="1"/>
</dbReference>
<evidence type="ECO:0000313" key="3">
    <source>
        <dbReference type="Proteomes" id="UP000070587"/>
    </source>
</evidence>
<dbReference type="GeneID" id="28491069"/>
<feature type="domain" description="DUF2357" evidence="1">
    <location>
        <begin position="69"/>
        <end position="329"/>
    </location>
</feature>
<dbReference type="OrthoDB" id="67718at2157"/>
<proteinExistence type="predicted"/>
<protein>
    <recommendedName>
        <fullName evidence="1">DUF2357 domain-containing protein</fullName>
    </recommendedName>
</protein>
<evidence type="ECO:0000313" key="2">
    <source>
        <dbReference type="EMBL" id="AMM53825.1"/>
    </source>
</evidence>
<dbReference type="Pfam" id="PF09823">
    <property type="entry name" value="DUF2357"/>
    <property type="match status" value="1"/>
</dbReference>
<reference evidence="3" key="1">
    <citation type="submission" date="2015-02" db="EMBL/GenBank/DDBJ databases">
        <title>Pyrococcus kukulkanii sp. nov., a novel hyperthermophilic archaeon isolated from a deep-sea hydrothermal vent at the Guaymas Basin.</title>
        <authorList>
            <person name="Oger P.M."/>
            <person name="Callac N."/>
            <person name="Jebbar M."/>
            <person name="Godfroy A."/>
        </authorList>
    </citation>
    <scope>NUCLEOTIDE SEQUENCE [LARGE SCALE GENOMIC DNA]</scope>
    <source>
        <strain evidence="3">NCB100</strain>
    </source>
</reference>
<accession>A0A127B9A5</accession>
<dbReference type="Proteomes" id="UP000070587">
    <property type="component" value="Chromosome"/>
</dbReference>
<reference evidence="2 3" key="2">
    <citation type="journal article" date="2016" name="Int. J. Syst. Evol. Microbiol.">
        <title>Pyrococcus kukulkanii sp. nov., a hyperthermophilic, piezophilic archaeon isolated from a deep-sea hydrothermal vent.</title>
        <authorList>
            <person name="Callac N."/>
            <person name="Oger P."/>
            <person name="Lesongeur F."/>
            <person name="Rattray J.E."/>
            <person name="Vannier P."/>
            <person name="Michoud G."/>
            <person name="Beauverger M."/>
            <person name="Gayet N."/>
            <person name="Rouxel O."/>
            <person name="Jebbar M."/>
            <person name="Godfroy A."/>
        </authorList>
    </citation>
    <scope>NUCLEOTIDE SEQUENCE [LARGE SCALE GENOMIC DNA]</scope>
    <source>
        <strain evidence="2 3">NCB100</strain>
    </source>
</reference>
<sequence length="535" mass="62613">MDGGELKELPLGRGYILRTKGGTLLKRERIVYLFEWQEYMIIGNREFSVKTGEYIARAEKINKDTYIANLQFKNYIGKARIEIIDEEGRLTLEWEVLSDKVGKIYREGDIVEKHERLYRALVDSITKKAVALPFSVSTPTAFSVKESEEPVNELFAYHFLVNNRERIISAYEEILKRPHRKLVEREEWVNFWEVSEVEEGTVLSIVTHPEYLVKSSTSVAKHLKGYAPLKVSQGIKYESFDTHENRFTKHFLNELIMWGERAISAILNSSYLTREQKEKAVSNLKPILEDLEYYATSDIFEDVGEMGMFPYTSQVLLKREGYRDLLQLWREFKSYSPFFDEMQRAINNKNIPKLYEYWCFFKLVEELGEILRSRDTKIIISPLGELSEEGDVYAEFDNGWRLYYNKKLTSKKWSYSVSLRPDFSLFDGDPNESGTKLIGIFDAKFKVDIARIDEFAEEDREMEQRPDLKTWAKLEDIYKMHTYKDALRAKFAVVLYPGEGNIFFEVDEEAITDFALCHVINKKLEGIGYLGLIPR</sequence>
<evidence type="ECO:0000259" key="1">
    <source>
        <dbReference type="Pfam" id="PF09823"/>
    </source>
</evidence>
<organism evidence="2 3">
    <name type="scientific">Pyrococcus kukulkanii</name>
    <dbReference type="NCBI Taxonomy" id="1609559"/>
    <lineage>
        <taxon>Archaea</taxon>
        <taxon>Methanobacteriati</taxon>
        <taxon>Methanobacteriota</taxon>
        <taxon>Thermococci</taxon>
        <taxon>Thermococcales</taxon>
        <taxon>Thermococcaceae</taxon>
        <taxon>Pyrococcus</taxon>
    </lineage>
</organism>
<dbReference type="PATRIC" id="fig|1609559.3.peg.936"/>
<name>A0A127B9A5_9EURY</name>
<dbReference type="InterPro" id="IPR007505">
    <property type="entry name" value="PDDEXK_7"/>
</dbReference>
<dbReference type="STRING" id="1609559.TQ32_04500"/>